<reference evidence="2" key="1">
    <citation type="journal article" date="2019" name="Int. J. Syst. Evol. Microbiol.">
        <title>The Global Catalogue of Microorganisms (GCM) 10K type strain sequencing project: providing services to taxonomists for standard genome sequencing and annotation.</title>
        <authorList>
            <consortium name="The Broad Institute Genomics Platform"/>
            <consortium name="The Broad Institute Genome Sequencing Center for Infectious Disease"/>
            <person name="Wu L."/>
            <person name="Ma J."/>
        </authorList>
    </citation>
    <scope>NUCLEOTIDE SEQUENCE [LARGE SCALE GENOMIC DNA]</scope>
    <source>
        <strain evidence="2">NBRC 113072</strain>
    </source>
</reference>
<accession>A0ABQ6IRE4</accession>
<evidence type="ECO:0008006" key="3">
    <source>
        <dbReference type="Google" id="ProtNLM"/>
    </source>
</evidence>
<keyword evidence="2" id="KW-1185">Reference proteome</keyword>
<evidence type="ECO:0000313" key="2">
    <source>
        <dbReference type="Proteomes" id="UP001157126"/>
    </source>
</evidence>
<proteinExistence type="predicted"/>
<protein>
    <recommendedName>
        <fullName evidence="3">ATP-binding protein</fullName>
    </recommendedName>
</protein>
<dbReference type="Proteomes" id="UP001157126">
    <property type="component" value="Unassembled WGS sequence"/>
</dbReference>
<dbReference type="EMBL" id="BSUO01000001">
    <property type="protein sequence ID" value="GMA40493.1"/>
    <property type="molecule type" value="Genomic_DNA"/>
</dbReference>
<evidence type="ECO:0000313" key="1">
    <source>
        <dbReference type="EMBL" id="GMA40493.1"/>
    </source>
</evidence>
<sequence length="90" mass="10229">MNRDFIVTKEHRRFTEFAGAIRKDVTIGICHGEAGVGKTQSARRYAHWDTLEPFIQAWGPRSVWFPRIVEGFGLRGVRDGRCGGLLVVDR</sequence>
<organism evidence="1 2">
    <name type="scientific">Mobilicoccus caccae</name>
    <dbReference type="NCBI Taxonomy" id="1859295"/>
    <lineage>
        <taxon>Bacteria</taxon>
        <taxon>Bacillati</taxon>
        <taxon>Actinomycetota</taxon>
        <taxon>Actinomycetes</taxon>
        <taxon>Micrococcales</taxon>
        <taxon>Dermatophilaceae</taxon>
        <taxon>Mobilicoccus</taxon>
    </lineage>
</organism>
<name>A0ABQ6IRE4_9MICO</name>
<gene>
    <name evidence="1" type="ORF">GCM10025883_25380</name>
</gene>
<comment type="caution">
    <text evidence="1">The sequence shown here is derived from an EMBL/GenBank/DDBJ whole genome shotgun (WGS) entry which is preliminary data.</text>
</comment>